<protein>
    <submittedName>
        <fullName evidence="1">HAD-IA family hydrolase</fullName>
    </submittedName>
</protein>
<dbReference type="InterPro" id="IPR023198">
    <property type="entry name" value="PGP-like_dom2"/>
</dbReference>
<dbReference type="Pfam" id="PF13419">
    <property type="entry name" value="HAD_2"/>
    <property type="match status" value="1"/>
</dbReference>
<dbReference type="InterPro" id="IPR036412">
    <property type="entry name" value="HAD-like_sf"/>
</dbReference>
<proteinExistence type="predicted"/>
<dbReference type="NCBIfam" id="TIGR01549">
    <property type="entry name" value="HAD-SF-IA-v1"/>
    <property type="match status" value="1"/>
</dbReference>
<keyword evidence="2" id="KW-1185">Reference proteome</keyword>
<dbReference type="PANTHER" id="PTHR43434">
    <property type="entry name" value="PHOSPHOGLYCOLATE PHOSPHATASE"/>
    <property type="match status" value="1"/>
</dbReference>
<evidence type="ECO:0000313" key="2">
    <source>
        <dbReference type="Proteomes" id="UP001589747"/>
    </source>
</evidence>
<accession>A0ABV5KW21</accession>
<evidence type="ECO:0000313" key="1">
    <source>
        <dbReference type="EMBL" id="MFB9329421.1"/>
    </source>
</evidence>
<dbReference type="RefSeq" id="WP_377499797.1">
    <property type="nucleotide sequence ID" value="NZ_JBHMDO010000042.1"/>
</dbReference>
<dbReference type="InterPro" id="IPR050155">
    <property type="entry name" value="HAD-like_hydrolase_sf"/>
</dbReference>
<dbReference type="Proteomes" id="UP001589747">
    <property type="component" value="Unassembled WGS sequence"/>
</dbReference>
<dbReference type="InterPro" id="IPR041492">
    <property type="entry name" value="HAD_2"/>
</dbReference>
<organism evidence="1 2">
    <name type="scientific">Paenibacillus aurantiacus</name>
    <dbReference type="NCBI Taxonomy" id="1936118"/>
    <lineage>
        <taxon>Bacteria</taxon>
        <taxon>Bacillati</taxon>
        <taxon>Bacillota</taxon>
        <taxon>Bacilli</taxon>
        <taxon>Bacillales</taxon>
        <taxon>Paenibacillaceae</taxon>
        <taxon>Paenibacillus</taxon>
    </lineage>
</organism>
<dbReference type="InterPro" id="IPR023214">
    <property type="entry name" value="HAD_sf"/>
</dbReference>
<dbReference type="Gene3D" id="1.10.150.240">
    <property type="entry name" value="Putative phosphatase, domain 2"/>
    <property type="match status" value="1"/>
</dbReference>
<dbReference type="PANTHER" id="PTHR43434:SF13">
    <property type="entry name" value="PHOSPHOGLYCOLATE PHOSPHATASE"/>
    <property type="match status" value="1"/>
</dbReference>
<gene>
    <name evidence="1" type="ORF">ACFFSY_26075</name>
</gene>
<name>A0ABV5KW21_9BACL</name>
<reference evidence="1 2" key="1">
    <citation type="submission" date="2024-09" db="EMBL/GenBank/DDBJ databases">
        <authorList>
            <person name="Sun Q."/>
            <person name="Mori K."/>
        </authorList>
    </citation>
    <scope>NUCLEOTIDE SEQUENCE [LARGE SCALE GENOMIC DNA]</scope>
    <source>
        <strain evidence="1 2">TISTR 2452</strain>
    </source>
</reference>
<dbReference type="InterPro" id="IPR006439">
    <property type="entry name" value="HAD-SF_hydro_IA"/>
</dbReference>
<dbReference type="EMBL" id="JBHMDO010000042">
    <property type="protein sequence ID" value="MFB9329421.1"/>
    <property type="molecule type" value="Genomic_DNA"/>
</dbReference>
<keyword evidence="1" id="KW-0378">Hydrolase</keyword>
<comment type="caution">
    <text evidence="1">The sequence shown here is derived from an EMBL/GenBank/DDBJ whole genome shotgun (WGS) entry which is preliminary data.</text>
</comment>
<dbReference type="GO" id="GO:0016787">
    <property type="term" value="F:hydrolase activity"/>
    <property type="evidence" value="ECO:0007669"/>
    <property type="project" value="UniProtKB-KW"/>
</dbReference>
<dbReference type="Gene3D" id="3.40.50.1000">
    <property type="entry name" value="HAD superfamily/HAD-like"/>
    <property type="match status" value="1"/>
</dbReference>
<dbReference type="SUPFAM" id="SSF56784">
    <property type="entry name" value="HAD-like"/>
    <property type="match status" value="1"/>
</dbReference>
<sequence>MLFNFNGVLVRTRSLAVAHFNEIAHEKGYRPIAPDEAEALGGLPIRERCRLLGVPLHRMPVIGMAIKRRYQEALPGLPAIEGMPKLLADLKSRGIRIGFVTSNSKEASRAFLRHNGMELFDDECYAAHPFSKTRDLARFVKASGMEKSRLLYVGDERRDLAAGKRLGIKSIGAAWGYDSSGLLRQSDPVFVAEHPEQLREFLLNDRFEGGFPC</sequence>